<accession>A0A5R9E3M3</accession>
<reference evidence="2 3" key="1">
    <citation type="submission" date="2019-05" db="EMBL/GenBank/DDBJ databases">
        <title>Streptomyces marianii sp. nov., a novel marine actinomycete from southern coast of India.</title>
        <authorList>
            <person name="Iniyan A.M."/>
            <person name="Wink J."/>
            <person name="Ramprasad E."/>
            <person name="Ramana C.V."/>
            <person name="Bunk B."/>
            <person name="Sproer C."/>
            <person name="Joseph F.-J.R.S."/>
            <person name="Vincent S.G.P."/>
        </authorList>
    </citation>
    <scope>NUCLEOTIDE SEQUENCE [LARGE SCALE GENOMIC DNA]</scope>
    <source>
        <strain evidence="2 3">ICN19</strain>
    </source>
</reference>
<proteinExistence type="predicted"/>
<dbReference type="AlphaFoldDB" id="A0A5R9E3M3"/>
<name>A0A5R9E3M3_9ACTN</name>
<comment type="caution">
    <text evidence="2">The sequence shown here is derived from an EMBL/GenBank/DDBJ whole genome shotgun (WGS) entry which is preliminary data.</text>
</comment>
<organism evidence="2 3">
    <name type="scientific">Streptomyces marianii</name>
    <dbReference type="NCBI Taxonomy" id="1817406"/>
    <lineage>
        <taxon>Bacteria</taxon>
        <taxon>Bacillati</taxon>
        <taxon>Actinomycetota</taxon>
        <taxon>Actinomycetes</taxon>
        <taxon>Kitasatosporales</taxon>
        <taxon>Streptomycetaceae</taxon>
        <taxon>Streptomyces</taxon>
    </lineage>
</organism>
<evidence type="ECO:0000313" key="2">
    <source>
        <dbReference type="EMBL" id="TLQ42613.1"/>
    </source>
</evidence>
<keyword evidence="3" id="KW-1185">Reference proteome</keyword>
<feature type="region of interest" description="Disordered" evidence="1">
    <location>
        <begin position="1"/>
        <end position="117"/>
    </location>
</feature>
<dbReference type="EMBL" id="VAWE01000001">
    <property type="protein sequence ID" value="TLQ42613.1"/>
    <property type="molecule type" value="Genomic_DNA"/>
</dbReference>
<sequence length="117" mass="12169">MNAAKVSAEAEGGRLAGVADGQGHQDRIGAEAEEAEQCDQDDHGGGGACQQDDRQQGKHPVRGGGDSHHLPATVTQTAAHERAGQRTESEADEDQRYQSGGETGPVGQQRRDVGARG</sequence>
<dbReference type="RefSeq" id="WP_138052022.1">
    <property type="nucleotide sequence ID" value="NZ_VAWE01000001.1"/>
</dbReference>
<protein>
    <submittedName>
        <fullName evidence="2">Uncharacterized protein</fullName>
    </submittedName>
</protein>
<evidence type="ECO:0000256" key="1">
    <source>
        <dbReference type="SAM" id="MobiDB-lite"/>
    </source>
</evidence>
<gene>
    <name evidence="2" type="ORF">FEF34_04970</name>
</gene>
<feature type="compositionally biased region" description="Basic and acidic residues" evidence="1">
    <location>
        <begin position="79"/>
        <end position="89"/>
    </location>
</feature>
<evidence type="ECO:0000313" key="3">
    <source>
        <dbReference type="Proteomes" id="UP000305921"/>
    </source>
</evidence>
<dbReference type="Proteomes" id="UP000305921">
    <property type="component" value="Unassembled WGS sequence"/>
</dbReference>